<dbReference type="CDD" id="cd01670">
    <property type="entry name" value="Death"/>
    <property type="match status" value="1"/>
</dbReference>
<dbReference type="EnsemblMetazoa" id="XM_020003071.1">
    <property type="protein sequence ID" value="XP_019858630.1"/>
    <property type="gene ID" value="LOC109586844"/>
</dbReference>
<organism evidence="2">
    <name type="scientific">Amphimedon queenslandica</name>
    <name type="common">Sponge</name>
    <dbReference type="NCBI Taxonomy" id="400682"/>
    <lineage>
        <taxon>Eukaryota</taxon>
        <taxon>Metazoa</taxon>
        <taxon>Porifera</taxon>
        <taxon>Demospongiae</taxon>
        <taxon>Heteroscleromorpha</taxon>
        <taxon>Haplosclerida</taxon>
        <taxon>Niphatidae</taxon>
        <taxon>Amphimedon</taxon>
    </lineage>
</organism>
<dbReference type="KEGG" id="aqu:109586844"/>
<sequence length="240" mass="26475">MAETPEEKAHKKAAKDAISLNTSVLSDALKNDPILRSVVQKCVEKKYMNTSEMDTLFDPYTGQSLAQRASNFVSKIQSVVGILPGKLDEFVCILHETGNPVAHEAARKVAENCTFILPQYEELTSVGSLPAGPLSPHSDSNLSITDLNTVRSALRDGNFKKTKWMDLGEELGLSVNTLDVIEADHNGADRRLRECLVKWLERADEVDDKGGAKWSVLVTALNTLKQKEAADYIKSNYLKN</sequence>
<dbReference type="InterPro" id="IPR011029">
    <property type="entry name" value="DEATH-like_dom_sf"/>
</dbReference>
<dbReference type="PROSITE" id="PS50017">
    <property type="entry name" value="DEATH_DOMAIN"/>
    <property type="match status" value="1"/>
</dbReference>
<reference evidence="2" key="2">
    <citation type="submission" date="2017-05" db="UniProtKB">
        <authorList>
            <consortium name="EnsemblMetazoa"/>
        </authorList>
    </citation>
    <scope>IDENTIFICATION</scope>
</reference>
<dbReference type="GO" id="GO:0007165">
    <property type="term" value="P:signal transduction"/>
    <property type="evidence" value="ECO:0007669"/>
    <property type="project" value="InterPro"/>
</dbReference>
<dbReference type="AlphaFoldDB" id="A0A1X7TNL5"/>
<dbReference type="InParanoid" id="A0A1X7TNL5"/>
<protein>
    <recommendedName>
        <fullName evidence="1">Death domain-containing protein</fullName>
    </recommendedName>
</protein>
<reference evidence="3" key="1">
    <citation type="journal article" date="2010" name="Nature">
        <title>The Amphimedon queenslandica genome and the evolution of animal complexity.</title>
        <authorList>
            <person name="Srivastava M."/>
            <person name="Simakov O."/>
            <person name="Chapman J."/>
            <person name="Fahey B."/>
            <person name="Gauthier M.E."/>
            <person name="Mitros T."/>
            <person name="Richards G.S."/>
            <person name="Conaco C."/>
            <person name="Dacre M."/>
            <person name="Hellsten U."/>
            <person name="Larroux C."/>
            <person name="Putnam N.H."/>
            <person name="Stanke M."/>
            <person name="Adamska M."/>
            <person name="Darling A."/>
            <person name="Degnan S.M."/>
            <person name="Oakley T.H."/>
            <person name="Plachetzki D.C."/>
            <person name="Zhai Y."/>
            <person name="Adamski M."/>
            <person name="Calcino A."/>
            <person name="Cummins S.F."/>
            <person name="Goodstein D.M."/>
            <person name="Harris C."/>
            <person name="Jackson D.J."/>
            <person name="Leys S.P."/>
            <person name="Shu S."/>
            <person name="Woodcroft B.J."/>
            <person name="Vervoort M."/>
            <person name="Kosik K.S."/>
            <person name="Manning G."/>
            <person name="Degnan B.M."/>
            <person name="Rokhsar D.S."/>
        </authorList>
    </citation>
    <scope>NUCLEOTIDE SEQUENCE [LARGE SCALE GENOMIC DNA]</scope>
</reference>
<feature type="domain" description="Death" evidence="1">
    <location>
        <begin position="163"/>
        <end position="237"/>
    </location>
</feature>
<accession>A0A1X7TNL5</accession>
<gene>
    <name evidence="2" type="primary">109586844</name>
</gene>
<evidence type="ECO:0000313" key="3">
    <source>
        <dbReference type="Proteomes" id="UP000007879"/>
    </source>
</evidence>
<dbReference type="SUPFAM" id="SSF47986">
    <property type="entry name" value="DEATH domain"/>
    <property type="match status" value="1"/>
</dbReference>
<dbReference type="InterPro" id="IPR000488">
    <property type="entry name" value="Death_dom"/>
</dbReference>
<evidence type="ECO:0000313" key="2">
    <source>
        <dbReference type="EnsemblMetazoa" id="Aqu2.1.16469_001"/>
    </source>
</evidence>
<dbReference type="Proteomes" id="UP000007879">
    <property type="component" value="Unassembled WGS sequence"/>
</dbReference>
<dbReference type="Pfam" id="PF00531">
    <property type="entry name" value="Death"/>
    <property type="match status" value="1"/>
</dbReference>
<name>A0A1X7TNL5_AMPQE</name>
<proteinExistence type="predicted"/>
<keyword evidence="3" id="KW-1185">Reference proteome</keyword>
<dbReference type="Gene3D" id="1.10.533.10">
    <property type="entry name" value="Death Domain, Fas"/>
    <property type="match status" value="1"/>
</dbReference>
<dbReference type="EnsemblMetazoa" id="Aqu2.1.16469_001">
    <property type="protein sequence ID" value="Aqu2.1.16469_001"/>
    <property type="gene ID" value="Aqu2.1.16469"/>
</dbReference>
<evidence type="ECO:0000259" key="1">
    <source>
        <dbReference type="PROSITE" id="PS50017"/>
    </source>
</evidence>